<dbReference type="GeneID" id="72191565"/>
<protein>
    <submittedName>
        <fullName evidence="4">NUDIX domain-containing protein</fullName>
    </submittedName>
</protein>
<dbReference type="Proteomes" id="UP000830434">
    <property type="component" value="Chromosome"/>
</dbReference>
<gene>
    <name evidence="4" type="ORF">M0R88_16880</name>
</gene>
<keyword evidence="1" id="KW-0378">Hydrolase</keyword>
<keyword evidence="5" id="KW-1185">Reference proteome</keyword>
<dbReference type="KEGG" id="haxz:M0R88_16880"/>
<accession>A0A8U0IHJ3</accession>
<dbReference type="PANTHER" id="PTHR43736:SF1">
    <property type="entry name" value="DIHYDRONEOPTERIN TRIPHOSPHATE DIPHOSPHATASE"/>
    <property type="match status" value="1"/>
</dbReference>
<reference evidence="4" key="1">
    <citation type="submission" date="2022-04" db="EMBL/GenBank/DDBJ databases">
        <title>Diverse halophilic archaea isolated from saline environments.</title>
        <authorList>
            <person name="Cui H.-L."/>
        </authorList>
    </citation>
    <scope>NUCLEOTIDE SEQUENCE</scope>
    <source>
        <strain evidence="4">XZYJT40</strain>
    </source>
</reference>
<dbReference type="SUPFAM" id="SSF55811">
    <property type="entry name" value="Nudix"/>
    <property type="match status" value="1"/>
</dbReference>
<dbReference type="RefSeq" id="WP_248654589.1">
    <property type="nucleotide sequence ID" value="NZ_CP096658.1"/>
</dbReference>
<dbReference type="InterPro" id="IPR000086">
    <property type="entry name" value="NUDIX_hydrolase_dom"/>
</dbReference>
<evidence type="ECO:0000256" key="1">
    <source>
        <dbReference type="ARBA" id="ARBA00022801"/>
    </source>
</evidence>
<proteinExistence type="predicted"/>
<dbReference type="PANTHER" id="PTHR43736">
    <property type="entry name" value="ADP-RIBOSE PYROPHOSPHATASE"/>
    <property type="match status" value="1"/>
</dbReference>
<evidence type="ECO:0000256" key="2">
    <source>
        <dbReference type="SAM" id="MobiDB-lite"/>
    </source>
</evidence>
<sequence length="211" mass="22370">MTDDTDQSDDAESTDENHFVGKITQKAILFGPDGDVLVTRVGDHWEPPGGRFDVGETLVGGLRRELREEVGLDARVGPPVAAVYGGWLDGETANPMVTLIYRCETDERGASLNHEHDDYEWVPPETAADRLAESLGERVVRAVERAAALGEADGFADGDSDGTPADDSATATDPFAAVADPYADVADATTEEMLAELAAARAADGPEDLDP</sequence>
<dbReference type="Gene3D" id="3.90.79.10">
    <property type="entry name" value="Nucleoside Triphosphate Pyrophosphohydrolase"/>
    <property type="match status" value="1"/>
</dbReference>
<evidence type="ECO:0000259" key="3">
    <source>
        <dbReference type="PROSITE" id="PS51462"/>
    </source>
</evidence>
<dbReference type="Pfam" id="PF00293">
    <property type="entry name" value="NUDIX"/>
    <property type="match status" value="1"/>
</dbReference>
<dbReference type="PROSITE" id="PS51462">
    <property type="entry name" value="NUDIX"/>
    <property type="match status" value="1"/>
</dbReference>
<evidence type="ECO:0000313" key="4">
    <source>
        <dbReference type="EMBL" id="UPW00175.1"/>
    </source>
</evidence>
<feature type="domain" description="Nudix hydrolase" evidence="3">
    <location>
        <begin position="14"/>
        <end position="144"/>
    </location>
</feature>
<organism evidence="4 5">
    <name type="scientific">Halorussus gelatinilyticus</name>
    <dbReference type="NCBI Taxonomy" id="2937524"/>
    <lineage>
        <taxon>Archaea</taxon>
        <taxon>Methanobacteriati</taxon>
        <taxon>Methanobacteriota</taxon>
        <taxon>Stenosarchaea group</taxon>
        <taxon>Halobacteria</taxon>
        <taxon>Halobacteriales</taxon>
        <taxon>Haladaptataceae</taxon>
        <taxon>Halorussus</taxon>
    </lineage>
</organism>
<dbReference type="GO" id="GO:0016787">
    <property type="term" value="F:hydrolase activity"/>
    <property type="evidence" value="ECO:0007669"/>
    <property type="project" value="UniProtKB-KW"/>
</dbReference>
<dbReference type="EMBL" id="CP096658">
    <property type="protein sequence ID" value="UPW00175.1"/>
    <property type="molecule type" value="Genomic_DNA"/>
</dbReference>
<name>A0A8U0IHJ3_9EURY</name>
<evidence type="ECO:0000313" key="5">
    <source>
        <dbReference type="Proteomes" id="UP000830434"/>
    </source>
</evidence>
<dbReference type="InterPro" id="IPR015797">
    <property type="entry name" value="NUDIX_hydrolase-like_dom_sf"/>
</dbReference>
<dbReference type="AlphaFoldDB" id="A0A8U0IHJ3"/>
<feature type="region of interest" description="Disordered" evidence="2">
    <location>
        <begin position="152"/>
        <end position="175"/>
    </location>
</feature>
<dbReference type="InterPro" id="IPR020084">
    <property type="entry name" value="NUDIX_hydrolase_CS"/>
</dbReference>
<dbReference type="PROSITE" id="PS00893">
    <property type="entry name" value="NUDIX_BOX"/>
    <property type="match status" value="1"/>
</dbReference>